<accession>B8HQD4</accession>
<dbReference type="Gene3D" id="3.30.200.20">
    <property type="entry name" value="Phosphorylase Kinase, domain 1"/>
    <property type="match status" value="1"/>
</dbReference>
<dbReference type="Gene3D" id="1.10.510.10">
    <property type="entry name" value="Transferase(Phosphotransferase) domain 1"/>
    <property type="match status" value="1"/>
</dbReference>
<dbReference type="Pfam" id="PF00069">
    <property type="entry name" value="Pkinase"/>
    <property type="match status" value="1"/>
</dbReference>
<organism evidence="8">
    <name type="scientific">Cyanothece sp. (strain PCC 7425 / ATCC 29141)</name>
    <dbReference type="NCBI Taxonomy" id="395961"/>
    <lineage>
        <taxon>Bacteria</taxon>
        <taxon>Bacillati</taxon>
        <taxon>Cyanobacteriota</taxon>
        <taxon>Cyanophyceae</taxon>
        <taxon>Gomontiellales</taxon>
        <taxon>Cyanothecaceae</taxon>
        <taxon>Cyanothece</taxon>
    </lineage>
</organism>
<dbReference type="PANTHER" id="PTHR43289:SF34">
    <property type="entry name" value="SERINE_THREONINE-PROTEIN KINASE YBDM-RELATED"/>
    <property type="match status" value="1"/>
</dbReference>
<gene>
    <name evidence="8" type="ordered locus">Cyan7425_1554</name>
</gene>
<evidence type="ECO:0000256" key="4">
    <source>
        <dbReference type="ARBA" id="ARBA00022840"/>
    </source>
</evidence>
<dbReference type="InterPro" id="IPR011009">
    <property type="entry name" value="Kinase-like_dom_sf"/>
</dbReference>
<evidence type="ECO:0000256" key="2">
    <source>
        <dbReference type="ARBA" id="ARBA00022741"/>
    </source>
</evidence>
<feature type="transmembrane region" description="Helical" evidence="6">
    <location>
        <begin position="376"/>
        <end position="395"/>
    </location>
</feature>
<evidence type="ECO:0000256" key="3">
    <source>
        <dbReference type="ARBA" id="ARBA00022777"/>
    </source>
</evidence>
<evidence type="ECO:0000259" key="7">
    <source>
        <dbReference type="PROSITE" id="PS50011"/>
    </source>
</evidence>
<evidence type="ECO:0000256" key="1">
    <source>
        <dbReference type="ARBA" id="ARBA00022679"/>
    </source>
</evidence>
<name>B8HQD4_CYAP4</name>
<dbReference type="InterPro" id="IPR008271">
    <property type="entry name" value="Ser/Thr_kinase_AS"/>
</dbReference>
<feature type="binding site" evidence="5">
    <location>
        <position position="68"/>
    </location>
    <ligand>
        <name>ATP</name>
        <dbReference type="ChEBI" id="CHEBI:30616"/>
    </ligand>
</feature>
<dbReference type="InterPro" id="IPR017441">
    <property type="entry name" value="Protein_kinase_ATP_BS"/>
</dbReference>
<keyword evidence="3 8" id="KW-0418">Kinase</keyword>
<keyword evidence="6" id="KW-0812">Transmembrane</keyword>
<reference evidence="8" key="1">
    <citation type="submission" date="2009-01" db="EMBL/GenBank/DDBJ databases">
        <title>Complete sequence of chromosome Cyanothece sp. PCC 7425.</title>
        <authorList>
            <consortium name="US DOE Joint Genome Institute"/>
            <person name="Lucas S."/>
            <person name="Copeland A."/>
            <person name="Lapidus A."/>
            <person name="Glavina del Rio T."/>
            <person name="Dalin E."/>
            <person name="Tice H."/>
            <person name="Bruce D."/>
            <person name="Goodwin L."/>
            <person name="Pitluck S."/>
            <person name="Sims D."/>
            <person name="Meineke L."/>
            <person name="Brettin T."/>
            <person name="Detter J.C."/>
            <person name="Han C."/>
            <person name="Larimer F."/>
            <person name="Land M."/>
            <person name="Hauser L."/>
            <person name="Kyrpides N."/>
            <person name="Ovchinnikova G."/>
            <person name="Liberton M."/>
            <person name="Stoeckel J."/>
            <person name="Banerjee A."/>
            <person name="Singh A."/>
            <person name="Page L."/>
            <person name="Sato H."/>
            <person name="Zhao L."/>
            <person name="Sherman L."/>
            <person name="Pakrasi H."/>
            <person name="Richardson P."/>
        </authorList>
    </citation>
    <scope>NUCLEOTIDE SEQUENCE</scope>
    <source>
        <strain evidence="8">PCC 7425</strain>
    </source>
</reference>
<dbReference type="EMBL" id="CP001344">
    <property type="protein sequence ID" value="ACL43924.1"/>
    <property type="molecule type" value="Genomic_DNA"/>
</dbReference>
<keyword evidence="6" id="KW-1133">Transmembrane helix</keyword>
<evidence type="ECO:0000256" key="5">
    <source>
        <dbReference type="PROSITE-ProRule" id="PRU10141"/>
    </source>
</evidence>
<proteinExistence type="predicted"/>
<sequence>MLLQGGDWGFKIRAATSVFGIMSSPHESIGRLIGEHQRYRLDTLLGSGGMGQVFLAKDTVLGKQVALKLLNAKLSNHEGFRKRFEREVSICAALDSQHIVRIEDYGISEEGYPFFVMEHLTGETLGQRLRREKQLSVEKSVAIITQICAGLKIAHQGVRLWRQGQETEPIKIIHRDLKPENIFLVPTVLGDLVKILDFGIAKICADQQPEYGSLTGTDMFIGTFDYASPEQISGSKQVDERSDIYSLGMILYQMLSGTDPFGFHQDGRRTNSMDWALAHAVQSPVPLRSQKGCQHLSAELEMVVMRCLAKNPQDRFASVDELCQALQIDQVTQPLPAPFPRLATFREQEETGGTQAQTPILVSNSPPAQKAPGPPFLLIGIVLALLTAGGGYGAWQWLEAHKNARAEQILKTATALYLNCGETEKAIALLKTMPDSTQFSQKTLDLEQQWQAETQKNNQSLNTASVALINQEWDLALQSAQQITPSTPYWTKLRDEYLSWAREQRPGVPLCPGLLCPPCNVNASSPESSPP</sequence>
<dbReference type="GO" id="GO:0005524">
    <property type="term" value="F:ATP binding"/>
    <property type="evidence" value="ECO:0007669"/>
    <property type="project" value="UniProtKB-UniRule"/>
</dbReference>
<dbReference type="STRING" id="395961.Cyan7425_1554"/>
<dbReference type="PROSITE" id="PS00108">
    <property type="entry name" value="PROTEIN_KINASE_ST"/>
    <property type="match status" value="1"/>
</dbReference>
<protein>
    <submittedName>
        <fullName evidence="8">Serine/threonine protein kinase</fullName>
    </submittedName>
</protein>
<evidence type="ECO:0000313" key="8">
    <source>
        <dbReference type="EMBL" id="ACL43924.1"/>
    </source>
</evidence>
<dbReference type="KEGG" id="cyn:Cyan7425_1554"/>
<dbReference type="SUPFAM" id="SSF56112">
    <property type="entry name" value="Protein kinase-like (PK-like)"/>
    <property type="match status" value="1"/>
</dbReference>
<dbReference type="InterPro" id="IPR000719">
    <property type="entry name" value="Prot_kinase_dom"/>
</dbReference>
<feature type="domain" description="Protein kinase" evidence="7">
    <location>
        <begin position="39"/>
        <end position="327"/>
    </location>
</feature>
<dbReference type="PROSITE" id="PS00107">
    <property type="entry name" value="PROTEIN_KINASE_ATP"/>
    <property type="match status" value="1"/>
</dbReference>
<dbReference type="SMART" id="SM00220">
    <property type="entry name" value="S_TKc"/>
    <property type="match status" value="1"/>
</dbReference>
<dbReference type="CDD" id="cd14014">
    <property type="entry name" value="STKc_PknB_like"/>
    <property type="match status" value="1"/>
</dbReference>
<dbReference type="HOGENOM" id="CLU_512610_0_0_3"/>
<keyword evidence="2 5" id="KW-0547">Nucleotide-binding</keyword>
<dbReference type="PANTHER" id="PTHR43289">
    <property type="entry name" value="MITOGEN-ACTIVATED PROTEIN KINASE KINASE KINASE 20-RELATED"/>
    <property type="match status" value="1"/>
</dbReference>
<dbReference type="GO" id="GO:0004674">
    <property type="term" value="F:protein serine/threonine kinase activity"/>
    <property type="evidence" value="ECO:0007669"/>
    <property type="project" value="UniProtKB-KW"/>
</dbReference>
<keyword evidence="6" id="KW-0472">Membrane</keyword>
<keyword evidence="4 5" id="KW-0067">ATP-binding</keyword>
<dbReference type="AlphaFoldDB" id="B8HQD4"/>
<dbReference type="eggNOG" id="COG0515">
    <property type="taxonomic scope" value="Bacteria"/>
</dbReference>
<evidence type="ECO:0000256" key="6">
    <source>
        <dbReference type="SAM" id="Phobius"/>
    </source>
</evidence>
<keyword evidence="1" id="KW-0808">Transferase</keyword>
<keyword evidence="8" id="KW-0723">Serine/threonine-protein kinase</keyword>
<dbReference type="PROSITE" id="PS50011">
    <property type="entry name" value="PROTEIN_KINASE_DOM"/>
    <property type="match status" value="1"/>
</dbReference>